<reference evidence="1" key="1">
    <citation type="journal article" date="2021" name="Proc. Natl. Acad. Sci. U.S.A.">
        <title>Three genomes in the algal genus Volvox reveal the fate of a haploid sex-determining region after a transition to homothallism.</title>
        <authorList>
            <person name="Yamamoto K."/>
            <person name="Hamaji T."/>
            <person name="Kawai-Toyooka H."/>
            <person name="Matsuzaki R."/>
            <person name="Takahashi F."/>
            <person name="Nishimura Y."/>
            <person name="Kawachi M."/>
            <person name="Noguchi H."/>
            <person name="Minakuchi Y."/>
            <person name="Umen J.G."/>
            <person name="Toyoda A."/>
            <person name="Nozaki H."/>
        </authorList>
    </citation>
    <scope>NUCLEOTIDE SEQUENCE</scope>
    <source>
        <strain evidence="1">NIES-3780</strain>
    </source>
</reference>
<evidence type="ECO:0000313" key="2">
    <source>
        <dbReference type="Proteomes" id="UP000747399"/>
    </source>
</evidence>
<protein>
    <submittedName>
        <fullName evidence="1">Uncharacterized protein</fullName>
    </submittedName>
</protein>
<dbReference type="EMBL" id="BNCO01000017">
    <property type="protein sequence ID" value="GIL54174.1"/>
    <property type="molecule type" value="Genomic_DNA"/>
</dbReference>
<name>A0A8J4B4Z7_9CHLO</name>
<dbReference type="AlphaFoldDB" id="A0A8J4B4Z7"/>
<organism evidence="1 2">
    <name type="scientific">Volvox africanus</name>
    <dbReference type="NCBI Taxonomy" id="51714"/>
    <lineage>
        <taxon>Eukaryota</taxon>
        <taxon>Viridiplantae</taxon>
        <taxon>Chlorophyta</taxon>
        <taxon>core chlorophytes</taxon>
        <taxon>Chlorophyceae</taxon>
        <taxon>CS clade</taxon>
        <taxon>Chlamydomonadales</taxon>
        <taxon>Volvocaceae</taxon>
        <taxon>Volvox</taxon>
    </lineage>
</organism>
<gene>
    <name evidence="1" type="ORF">Vafri_9758</name>
</gene>
<dbReference type="Proteomes" id="UP000747399">
    <property type="component" value="Unassembled WGS sequence"/>
</dbReference>
<proteinExistence type="predicted"/>
<keyword evidence="2" id="KW-1185">Reference proteome</keyword>
<evidence type="ECO:0000313" key="1">
    <source>
        <dbReference type="EMBL" id="GIL54174.1"/>
    </source>
</evidence>
<accession>A0A8J4B4Z7</accession>
<sequence length="174" mass="18944">MWKAHQIQINLFWFYSGMSDSLIGMCASDLSGNPFKNYQALVRYAFSQETRQMAARNACTSTLRAYSLNAQGLDPKMEDAEVPLLPKRMGTMPAVTVSIAAAAVSDPAPVALGGLSASRQMRVGPPRKRLSIVEYREHQALGACFGCSSTDHQWQICPENPNTKKGLKASGCEA</sequence>
<comment type="caution">
    <text evidence="1">The sequence shown here is derived from an EMBL/GenBank/DDBJ whole genome shotgun (WGS) entry which is preliminary data.</text>
</comment>